<sequence length="46" mass="5111">MLSQQRHAVGCAVNQLKLSRGMAARFHKPIMRYQATATVAAINAWL</sequence>
<comment type="caution">
    <text evidence="1">The sequence shown here is derived from an EMBL/GenBank/DDBJ whole genome shotgun (WGS) entry which is preliminary data.</text>
</comment>
<accession>A0ABV5M730</accession>
<evidence type="ECO:0000313" key="2">
    <source>
        <dbReference type="Proteomes" id="UP001589608"/>
    </source>
</evidence>
<reference evidence="1 2" key="1">
    <citation type="submission" date="2024-09" db="EMBL/GenBank/DDBJ databases">
        <authorList>
            <person name="Sun Q."/>
            <person name="Mori K."/>
        </authorList>
    </citation>
    <scope>NUCLEOTIDE SEQUENCE [LARGE SCALE GENOMIC DNA]</scope>
    <source>
        <strain evidence="1 2">JCM 3307</strain>
    </source>
</reference>
<organism evidence="1 2">
    <name type="scientific">Dactylosporangium vinaceum</name>
    <dbReference type="NCBI Taxonomy" id="53362"/>
    <lineage>
        <taxon>Bacteria</taxon>
        <taxon>Bacillati</taxon>
        <taxon>Actinomycetota</taxon>
        <taxon>Actinomycetes</taxon>
        <taxon>Micromonosporales</taxon>
        <taxon>Micromonosporaceae</taxon>
        <taxon>Dactylosporangium</taxon>
    </lineage>
</organism>
<proteinExistence type="predicted"/>
<evidence type="ECO:0000313" key="1">
    <source>
        <dbReference type="EMBL" id="MFB9444677.1"/>
    </source>
</evidence>
<dbReference type="RefSeq" id="WP_223104462.1">
    <property type="nucleotide sequence ID" value="NZ_CP061913.1"/>
</dbReference>
<gene>
    <name evidence="1" type="ORF">ACFFTR_16500</name>
</gene>
<dbReference type="Proteomes" id="UP001589608">
    <property type="component" value="Unassembled WGS sequence"/>
</dbReference>
<name>A0ABV5M730_9ACTN</name>
<protein>
    <recommendedName>
        <fullName evidence="3">Transposase</fullName>
    </recommendedName>
</protein>
<evidence type="ECO:0008006" key="3">
    <source>
        <dbReference type="Google" id="ProtNLM"/>
    </source>
</evidence>
<keyword evidence="2" id="KW-1185">Reference proteome</keyword>
<dbReference type="EMBL" id="JBHMCA010000027">
    <property type="protein sequence ID" value="MFB9444677.1"/>
    <property type="molecule type" value="Genomic_DNA"/>
</dbReference>